<evidence type="ECO:0000313" key="2">
    <source>
        <dbReference type="Proteomes" id="UP001498398"/>
    </source>
</evidence>
<name>A0ABR1INK9_9AGAR</name>
<sequence length="80" mass="9080">MKALQTVRPAKRSLPLSPESLYSLPCVKTPSQTKAPSPLSLFSFANAHIYAVLRRPRIDGQSYHLSCHYSQRDLELRPRT</sequence>
<evidence type="ECO:0000313" key="1">
    <source>
        <dbReference type="EMBL" id="KAK7437226.1"/>
    </source>
</evidence>
<proteinExistence type="predicted"/>
<dbReference type="Proteomes" id="UP001498398">
    <property type="component" value="Unassembled WGS sequence"/>
</dbReference>
<dbReference type="EMBL" id="JBANRG010000087">
    <property type="protein sequence ID" value="KAK7437226.1"/>
    <property type="molecule type" value="Genomic_DNA"/>
</dbReference>
<reference evidence="1 2" key="1">
    <citation type="submission" date="2024-01" db="EMBL/GenBank/DDBJ databases">
        <title>A draft genome for the cacao thread blight pathogen Marasmiellus scandens.</title>
        <authorList>
            <person name="Baruah I.K."/>
            <person name="Leung J."/>
            <person name="Bukari Y."/>
            <person name="Amoako-Attah I."/>
            <person name="Meinhardt L.W."/>
            <person name="Bailey B.A."/>
            <person name="Cohen S.P."/>
        </authorList>
    </citation>
    <scope>NUCLEOTIDE SEQUENCE [LARGE SCALE GENOMIC DNA]</scope>
    <source>
        <strain evidence="1 2">GH-19</strain>
    </source>
</reference>
<comment type="caution">
    <text evidence="1">The sequence shown here is derived from an EMBL/GenBank/DDBJ whole genome shotgun (WGS) entry which is preliminary data.</text>
</comment>
<organism evidence="1 2">
    <name type="scientific">Marasmiellus scandens</name>
    <dbReference type="NCBI Taxonomy" id="2682957"/>
    <lineage>
        <taxon>Eukaryota</taxon>
        <taxon>Fungi</taxon>
        <taxon>Dikarya</taxon>
        <taxon>Basidiomycota</taxon>
        <taxon>Agaricomycotina</taxon>
        <taxon>Agaricomycetes</taxon>
        <taxon>Agaricomycetidae</taxon>
        <taxon>Agaricales</taxon>
        <taxon>Marasmiineae</taxon>
        <taxon>Omphalotaceae</taxon>
        <taxon>Marasmiellus</taxon>
    </lineage>
</organism>
<accession>A0ABR1INK9</accession>
<gene>
    <name evidence="1" type="ORF">VKT23_018668</name>
</gene>
<keyword evidence="2" id="KW-1185">Reference proteome</keyword>
<protein>
    <submittedName>
        <fullName evidence="1">Uncharacterized protein</fullName>
    </submittedName>
</protein>